<keyword evidence="3" id="KW-1185">Reference proteome</keyword>
<keyword evidence="1" id="KW-1133">Transmembrane helix</keyword>
<evidence type="ECO:0000313" key="2">
    <source>
        <dbReference type="EMBL" id="KAL2555289.1"/>
    </source>
</evidence>
<comment type="caution">
    <text evidence="2">The sequence shown here is derived from an EMBL/GenBank/DDBJ whole genome shotgun (WGS) entry which is preliminary data.</text>
</comment>
<dbReference type="AlphaFoldDB" id="A0ABD1X056"/>
<keyword evidence="2" id="KW-0418">Kinase</keyword>
<protein>
    <submittedName>
        <fullName evidence="2">Protein kinase superfamily protein</fullName>
    </submittedName>
</protein>
<dbReference type="EMBL" id="JBFOLJ010000001">
    <property type="protein sequence ID" value="KAL2555289.1"/>
    <property type="molecule type" value="Genomic_DNA"/>
</dbReference>
<keyword evidence="2" id="KW-0808">Transferase</keyword>
<proteinExistence type="predicted"/>
<sequence length="145" mass="16412">MARSPQHSPTSTAIVKWLLEVFLIIITAIQKRFSTLHPQRIEPDKRIVGKLFHKDSHEIKAPKYKLPGSKCPMNVSPASIKFHEKPKGCKNGWTKYFDHGVGRVVSVETIDDCTIDLSKLFLGHRFAHGAHSQLYHGVYNEEPVA</sequence>
<keyword evidence="1" id="KW-0812">Transmembrane</keyword>
<accession>A0ABD1X056</accession>
<organism evidence="2 3">
    <name type="scientific">Forsythia ovata</name>
    <dbReference type="NCBI Taxonomy" id="205694"/>
    <lineage>
        <taxon>Eukaryota</taxon>
        <taxon>Viridiplantae</taxon>
        <taxon>Streptophyta</taxon>
        <taxon>Embryophyta</taxon>
        <taxon>Tracheophyta</taxon>
        <taxon>Spermatophyta</taxon>
        <taxon>Magnoliopsida</taxon>
        <taxon>eudicotyledons</taxon>
        <taxon>Gunneridae</taxon>
        <taxon>Pentapetalae</taxon>
        <taxon>asterids</taxon>
        <taxon>lamiids</taxon>
        <taxon>Lamiales</taxon>
        <taxon>Oleaceae</taxon>
        <taxon>Forsythieae</taxon>
        <taxon>Forsythia</taxon>
    </lineage>
</organism>
<keyword evidence="1" id="KW-0472">Membrane</keyword>
<reference evidence="3" key="1">
    <citation type="submission" date="2024-07" db="EMBL/GenBank/DDBJ databases">
        <title>Two chromosome-level genome assemblies of Korean endemic species Abeliophyllum distichum and Forsythia ovata (Oleaceae).</title>
        <authorList>
            <person name="Jang H."/>
        </authorList>
    </citation>
    <scope>NUCLEOTIDE SEQUENCE [LARGE SCALE GENOMIC DNA]</scope>
</reference>
<gene>
    <name evidence="2" type="ORF">Fot_00028</name>
</gene>
<evidence type="ECO:0000256" key="1">
    <source>
        <dbReference type="SAM" id="Phobius"/>
    </source>
</evidence>
<evidence type="ECO:0000313" key="3">
    <source>
        <dbReference type="Proteomes" id="UP001604277"/>
    </source>
</evidence>
<name>A0ABD1X056_9LAMI</name>
<feature type="transmembrane region" description="Helical" evidence="1">
    <location>
        <begin position="12"/>
        <end position="30"/>
    </location>
</feature>
<dbReference type="Proteomes" id="UP001604277">
    <property type="component" value="Unassembled WGS sequence"/>
</dbReference>
<dbReference type="GO" id="GO:0016301">
    <property type="term" value="F:kinase activity"/>
    <property type="evidence" value="ECO:0007669"/>
    <property type="project" value="UniProtKB-KW"/>
</dbReference>